<dbReference type="RefSeq" id="XP_026676518.1">
    <property type="nucleotide sequence ID" value="XM_026820717.1"/>
</dbReference>
<reference evidence="2 3" key="1">
    <citation type="submission" date="2025-04" db="UniProtKB">
        <authorList>
            <consortium name="RefSeq"/>
        </authorList>
    </citation>
    <scope>IDENTIFICATION</scope>
</reference>
<evidence type="ECO:0000313" key="2">
    <source>
        <dbReference type="RefSeq" id="XP_017297889.2"/>
    </source>
</evidence>
<dbReference type="AlphaFoldDB" id="A0A1S4E7C8"/>
<evidence type="ECO:0000313" key="6">
    <source>
        <dbReference type="RefSeq" id="XP_026676519.1"/>
    </source>
</evidence>
<dbReference type="Proteomes" id="UP000079169">
    <property type="component" value="Unplaced"/>
</dbReference>
<evidence type="ECO:0000313" key="3">
    <source>
        <dbReference type="RefSeq" id="XP_026676516.1"/>
    </source>
</evidence>
<dbReference type="Pfam" id="PF10168">
    <property type="entry name" value="Nup88"/>
    <property type="match status" value="1"/>
</dbReference>
<dbReference type="KEGG" id="dci:103505371"/>
<evidence type="ECO:0000313" key="7">
    <source>
        <dbReference type="RefSeq" id="XP_026676520.1"/>
    </source>
</evidence>
<name>A0A1S4E7C8_DIACI</name>
<organism evidence="1 2">
    <name type="scientific">Diaphorina citri</name>
    <name type="common">Asian citrus psyllid</name>
    <dbReference type="NCBI Taxonomy" id="121845"/>
    <lineage>
        <taxon>Eukaryota</taxon>
        <taxon>Metazoa</taxon>
        <taxon>Ecdysozoa</taxon>
        <taxon>Arthropoda</taxon>
        <taxon>Hexapoda</taxon>
        <taxon>Insecta</taxon>
        <taxon>Pterygota</taxon>
        <taxon>Neoptera</taxon>
        <taxon>Paraneoptera</taxon>
        <taxon>Hemiptera</taxon>
        <taxon>Sternorrhyncha</taxon>
        <taxon>Psylloidea</taxon>
        <taxon>Psyllidae</taxon>
        <taxon>Diaphorininae</taxon>
        <taxon>Diaphorina</taxon>
    </lineage>
</organism>
<dbReference type="RefSeq" id="XP_026676519.1">
    <property type="nucleotide sequence ID" value="XM_026820718.1"/>
</dbReference>
<evidence type="ECO:0000313" key="1">
    <source>
        <dbReference type="Proteomes" id="UP000079169"/>
    </source>
</evidence>
<dbReference type="RefSeq" id="XP_017297889.2">
    <property type="nucleotide sequence ID" value="XM_017442400.2"/>
</dbReference>
<proteinExistence type="predicted"/>
<accession>A0A1S4E7C8</accession>
<dbReference type="RefSeq" id="XP_026676517.1">
    <property type="nucleotide sequence ID" value="XM_026820716.1"/>
</dbReference>
<dbReference type="InterPro" id="IPR019321">
    <property type="entry name" value="Nucleoporin_Nup88"/>
</dbReference>
<evidence type="ECO:0000313" key="5">
    <source>
        <dbReference type="RefSeq" id="XP_026676518.1"/>
    </source>
</evidence>
<protein>
    <submittedName>
        <fullName evidence="2 3">Uncharacterized protein LOC103505371</fullName>
    </submittedName>
</protein>
<dbReference type="PaxDb" id="121845-A0A1S4E7C8"/>
<keyword evidence="1" id="KW-1185">Reference proteome</keyword>
<dbReference type="GeneID" id="103505371"/>
<gene>
    <name evidence="2 3 4 5 6 7" type="primary">LOC103505371</name>
</gene>
<dbReference type="RefSeq" id="XP_026676516.1">
    <property type="nucleotide sequence ID" value="XM_026820715.1"/>
</dbReference>
<evidence type="ECO:0000313" key="4">
    <source>
        <dbReference type="RefSeq" id="XP_026676517.1"/>
    </source>
</evidence>
<sequence length="144" mass="15753">MDSLGLKNETILHNLGVKCAEIQSDSVKSLIQCVENCLFVFNPDDSSIVVTNLSREPTLYQTLVPSPAPPFQVTSFRVNSTLTYCAYVGASGLALMELPNTQGIGGGFAFGKEKIICKWNLMCDCFKSMDFWKPSMATKIPGCQ</sequence>
<dbReference type="RefSeq" id="XP_026676520.1">
    <property type="nucleotide sequence ID" value="XM_026820719.1"/>
</dbReference>